<dbReference type="SUPFAM" id="SSF158472">
    <property type="entry name" value="HAMP domain-like"/>
    <property type="match status" value="1"/>
</dbReference>
<dbReference type="Pfam" id="PF00672">
    <property type="entry name" value="HAMP"/>
    <property type="match status" value="1"/>
</dbReference>
<feature type="domain" description="GGDEF" evidence="4">
    <location>
        <begin position="401"/>
        <end position="535"/>
    </location>
</feature>
<dbReference type="CDD" id="cd12914">
    <property type="entry name" value="PDC1_DGC_like"/>
    <property type="match status" value="1"/>
</dbReference>
<proteinExistence type="predicted"/>
<evidence type="ECO:0000313" key="6">
    <source>
        <dbReference type="Proteomes" id="UP000078596"/>
    </source>
</evidence>
<dbReference type="PROSITE" id="PS50885">
    <property type="entry name" value="HAMP"/>
    <property type="match status" value="1"/>
</dbReference>
<dbReference type="SMART" id="SM00304">
    <property type="entry name" value="HAMP"/>
    <property type="match status" value="1"/>
</dbReference>
<sequence length="546" mass="59268">MKLPRYANTLVARLIGFGIFLVLLGTVGRYFILVGYIRDNLIEISSAQQTTLAHAAAQDINERLTERLSYLNRLAAALPRDRLKNPEQLHAWLQDHAKLQSLFSLGIMIADPQGTVLTDYPAIPGRTGRSLARNPDFAHLLAGNAGVGAPMIGQLTREPLIPMGVTVHNAQGQVQAVLIGISALAAPHFLSFLEEGRQASSSTFLLVSPKDKLMMDFSGPVPTLQPLPSPGIANTLLERAVTGFRGSGITRNPRGIEEIAAVADIPSMGWFVMASVPASVALAAVEETKSYLLWHLLLLLAIGLPAIGLFVTWVLRPLFLAAEKAEKMARGEIPLEPLPVVRADEVGHLTGAFNRLLNKLAQSQAELQHMAYHDTLTGLANRSLLVDRLGLALAGANRHDTRLAVLFMDLDGFKIINDTMGHEAGDAVLRTVAQRLSSVVRQVDTLARIGGDEFVLLAVDLPHEPDDCAERIARKCINAVTTPLRIREIECRLGISIGIALCCGDCQPERILAEADKAMYQAKQQGNGSYRIISSCTEHHMLALEH</sequence>
<evidence type="ECO:0000259" key="3">
    <source>
        <dbReference type="PROSITE" id="PS50885"/>
    </source>
</evidence>
<dbReference type="RefSeq" id="WP_066099190.1">
    <property type="nucleotide sequence ID" value="NZ_CP016027.1"/>
</dbReference>
<name>A0A191ZG32_9GAMM</name>
<dbReference type="InterPro" id="IPR043128">
    <property type="entry name" value="Rev_trsase/Diguanyl_cyclase"/>
</dbReference>
<feature type="transmembrane region" description="Helical" evidence="2">
    <location>
        <begin position="291"/>
        <end position="315"/>
    </location>
</feature>
<dbReference type="STRING" id="1860122.A9404_05050"/>
<dbReference type="SMART" id="SM00267">
    <property type="entry name" value="GGDEF"/>
    <property type="match status" value="1"/>
</dbReference>
<dbReference type="SUPFAM" id="SSF55073">
    <property type="entry name" value="Nucleotide cyclase"/>
    <property type="match status" value="1"/>
</dbReference>
<dbReference type="InterPro" id="IPR000160">
    <property type="entry name" value="GGDEF_dom"/>
</dbReference>
<keyword evidence="2" id="KW-1133">Transmembrane helix</keyword>
<dbReference type="Pfam" id="PF00990">
    <property type="entry name" value="GGDEF"/>
    <property type="match status" value="1"/>
</dbReference>
<feature type="domain" description="HAMP" evidence="3">
    <location>
        <begin position="312"/>
        <end position="365"/>
    </location>
</feature>
<dbReference type="Proteomes" id="UP000078596">
    <property type="component" value="Chromosome"/>
</dbReference>
<comment type="cofactor">
    <cofactor evidence="1">
        <name>Mg(2+)</name>
        <dbReference type="ChEBI" id="CHEBI:18420"/>
    </cofactor>
</comment>
<accession>A0A191ZG32</accession>
<keyword evidence="2" id="KW-0812">Transmembrane</keyword>
<dbReference type="GO" id="GO:0007165">
    <property type="term" value="P:signal transduction"/>
    <property type="evidence" value="ECO:0007669"/>
    <property type="project" value="InterPro"/>
</dbReference>
<dbReference type="Gene3D" id="6.10.340.10">
    <property type="match status" value="1"/>
</dbReference>
<evidence type="ECO:0000313" key="5">
    <source>
        <dbReference type="EMBL" id="ANJ66828.1"/>
    </source>
</evidence>
<dbReference type="NCBIfam" id="TIGR00254">
    <property type="entry name" value="GGDEF"/>
    <property type="match status" value="1"/>
</dbReference>
<dbReference type="InterPro" id="IPR003660">
    <property type="entry name" value="HAMP_dom"/>
</dbReference>
<dbReference type="GO" id="GO:0003824">
    <property type="term" value="F:catalytic activity"/>
    <property type="evidence" value="ECO:0007669"/>
    <property type="project" value="UniProtKB-ARBA"/>
</dbReference>
<dbReference type="InterPro" id="IPR029787">
    <property type="entry name" value="Nucleotide_cyclase"/>
</dbReference>
<feature type="transmembrane region" description="Helical" evidence="2">
    <location>
        <begin position="12"/>
        <end position="32"/>
    </location>
</feature>
<protein>
    <recommendedName>
        <fullName evidence="7">Diguanylate cyclase</fullName>
    </recommendedName>
</protein>
<dbReference type="InterPro" id="IPR052163">
    <property type="entry name" value="DGC-Regulatory_Protein"/>
</dbReference>
<organism evidence="5 6">
    <name type="scientific">Halothiobacillus diazotrophicus</name>
    <dbReference type="NCBI Taxonomy" id="1860122"/>
    <lineage>
        <taxon>Bacteria</taxon>
        <taxon>Pseudomonadati</taxon>
        <taxon>Pseudomonadota</taxon>
        <taxon>Gammaproteobacteria</taxon>
        <taxon>Chromatiales</taxon>
        <taxon>Halothiobacillaceae</taxon>
        <taxon>Halothiobacillus</taxon>
    </lineage>
</organism>
<dbReference type="PANTHER" id="PTHR46663:SF2">
    <property type="entry name" value="GGDEF DOMAIN-CONTAINING PROTEIN"/>
    <property type="match status" value="1"/>
</dbReference>
<evidence type="ECO:0000256" key="1">
    <source>
        <dbReference type="ARBA" id="ARBA00001946"/>
    </source>
</evidence>
<dbReference type="CDD" id="cd01949">
    <property type="entry name" value="GGDEF"/>
    <property type="match status" value="1"/>
</dbReference>
<keyword evidence="6" id="KW-1185">Reference proteome</keyword>
<reference evidence="5 6" key="1">
    <citation type="submission" date="2016-06" db="EMBL/GenBank/DDBJ databases">
        <title>Insight into the functional genes involving in sulfur oxidation in Pearl River water.</title>
        <authorList>
            <person name="Luo J."/>
            <person name="Tan X."/>
            <person name="Lin W."/>
        </authorList>
    </citation>
    <scope>NUCLEOTIDE SEQUENCE [LARGE SCALE GENOMIC DNA]</scope>
    <source>
        <strain evidence="5 6">LS2</strain>
    </source>
</reference>
<dbReference type="Gene3D" id="3.30.70.270">
    <property type="match status" value="1"/>
</dbReference>
<dbReference type="CDD" id="cd06225">
    <property type="entry name" value="HAMP"/>
    <property type="match status" value="1"/>
</dbReference>
<dbReference type="GO" id="GO:0016020">
    <property type="term" value="C:membrane"/>
    <property type="evidence" value="ECO:0007669"/>
    <property type="project" value="InterPro"/>
</dbReference>
<keyword evidence="2" id="KW-0472">Membrane</keyword>
<evidence type="ECO:0000259" key="4">
    <source>
        <dbReference type="PROSITE" id="PS50887"/>
    </source>
</evidence>
<dbReference type="EMBL" id="CP016027">
    <property type="protein sequence ID" value="ANJ66828.1"/>
    <property type="molecule type" value="Genomic_DNA"/>
</dbReference>
<dbReference type="KEGG" id="haz:A9404_05050"/>
<dbReference type="PANTHER" id="PTHR46663">
    <property type="entry name" value="DIGUANYLATE CYCLASE DGCT-RELATED"/>
    <property type="match status" value="1"/>
</dbReference>
<gene>
    <name evidence="5" type="ORF">A9404_05050</name>
</gene>
<dbReference type="PROSITE" id="PS50887">
    <property type="entry name" value="GGDEF"/>
    <property type="match status" value="1"/>
</dbReference>
<evidence type="ECO:0008006" key="7">
    <source>
        <dbReference type="Google" id="ProtNLM"/>
    </source>
</evidence>
<dbReference type="FunFam" id="3.30.70.270:FF:000001">
    <property type="entry name" value="Diguanylate cyclase domain protein"/>
    <property type="match status" value="1"/>
</dbReference>
<dbReference type="OrthoDB" id="9812260at2"/>
<dbReference type="AlphaFoldDB" id="A0A191ZG32"/>
<evidence type="ECO:0000256" key="2">
    <source>
        <dbReference type="SAM" id="Phobius"/>
    </source>
</evidence>
<dbReference type="Gene3D" id="3.30.450.20">
    <property type="entry name" value="PAS domain"/>
    <property type="match status" value="1"/>
</dbReference>